<keyword evidence="2" id="KW-1185">Reference proteome</keyword>
<comment type="caution">
    <text evidence="1">The sequence shown here is derived from an EMBL/GenBank/DDBJ whole genome shotgun (WGS) entry which is preliminary data.</text>
</comment>
<dbReference type="Proteomes" id="UP000299102">
    <property type="component" value="Unassembled WGS sequence"/>
</dbReference>
<evidence type="ECO:0000313" key="2">
    <source>
        <dbReference type="Proteomes" id="UP000299102"/>
    </source>
</evidence>
<sequence length="78" mass="8782">MPAKKPIAHSRSDYVRSLTFARRPWVPSALVKDAVDQLTNMYSRTRTGQTFCYYAVLADAELITIKGASVHFIVVSTY</sequence>
<reference evidence="1 2" key="1">
    <citation type="journal article" date="2019" name="Commun. Biol.">
        <title>The bagworm genome reveals a unique fibroin gene that provides high tensile strength.</title>
        <authorList>
            <person name="Kono N."/>
            <person name="Nakamura H."/>
            <person name="Ohtoshi R."/>
            <person name="Tomita M."/>
            <person name="Numata K."/>
            <person name="Arakawa K."/>
        </authorList>
    </citation>
    <scope>NUCLEOTIDE SEQUENCE [LARGE SCALE GENOMIC DNA]</scope>
</reference>
<gene>
    <name evidence="1" type="ORF">EVAR_10102_1</name>
</gene>
<evidence type="ECO:0000313" key="1">
    <source>
        <dbReference type="EMBL" id="GBP24001.1"/>
    </source>
</evidence>
<organism evidence="1 2">
    <name type="scientific">Eumeta variegata</name>
    <name type="common">Bagworm moth</name>
    <name type="synonym">Eumeta japonica</name>
    <dbReference type="NCBI Taxonomy" id="151549"/>
    <lineage>
        <taxon>Eukaryota</taxon>
        <taxon>Metazoa</taxon>
        <taxon>Ecdysozoa</taxon>
        <taxon>Arthropoda</taxon>
        <taxon>Hexapoda</taxon>
        <taxon>Insecta</taxon>
        <taxon>Pterygota</taxon>
        <taxon>Neoptera</taxon>
        <taxon>Endopterygota</taxon>
        <taxon>Lepidoptera</taxon>
        <taxon>Glossata</taxon>
        <taxon>Ditrysia</taxon>
        <taxon>Tineoidea</taxon>
        <taxon>Psychidae</taxon>
        <taxon>Oiketicinae</taxon>
        <taxon>Eumeta</taxon>
    </lineage>
</organism>
<protein>
    <submittedName>
        <fullName evidence="1">Uncharacterized protein</fullName>
    </submittedName>
</protein>
<name>A0A4C1UC35_EUMVA</name>
<dbReference type="EMBL" id="BGZK01000156">
    <property type="protein sequence ID" value="GBP24001.1"/>
    <property type="molecule type" value="Genomic_DNA"/>
</dbReference>
<proteinExistence type="predicted"/>
<dbReference type="AlphaFoldDB" id="A0A4C1UC35"/>
<accession>A0A4C1UC35</accession>